<dbReference type="PANTHER" id="PTHR33376">
    <property type="match status" value="1"/>
</dbReference>
<dbReference type="GO" id="GO:0055085">
    <property type="term" value="P:transmembrane transport"/>
    <property type="evidence" value="ECO:0007669"/>
    <property type="project" value="InterPro"/>
</dbReference>
<keyword evidence="1" id="KW-0732">Signal</keyword>
<dbReference type="InterPro" id="IPR018389">
    <property type="entry name" value="DctP_fam"/>
</dbReference>
<dbReference type="Gene3D" id="3.40.190.170">
    <property type="entry name" value="Bacterial extracellular solute-binding protein, family 7"/>
    <property type="match status" value="1"/>
</dbReference>
<evidence type="ECO:0000313" key="4">
    <source>
        <dbReference type="Proteomes" id="UP000248214"/>
    </source>
</evidence>
<organism evidence="3 4">
    <name type="scientific">Salipaludibacillus keqinensis</name>
    <dbReference type="NCBI Taxonomy" id="2045207"/>
    <lineage>
        <taxon>Bacteria</taxon>
        <taxon>Bacillati</taxon>
        <taxon>Bacillota</taxon>
        <taxon>Bacilli</taxon>
        <taxon>Bacillales</taxon>
        <taxon>Bacillaceae</taxon>
    </lineage>
</organism>
<accession>A0A323TV22</accession>
<name>A0A323TV22_9BACI</name>
<dbReference type="PANTHER" id="PTHR33376:SF5">
    <property type="entry name" value="EXTRACYTOPLASMIC SOLUTE RECEPTOR PROTEIN"/>
    <property type="match status" value="1"/>
</dbReference>
<evidence type="ECO:0000313" key="3">
    <source>
        <dbReference type="EMBL" id="PYZ93345.1"/>
    </source>
</evidence>
<dbReference type="Proteomes" id="UP000248214">
    <property type="component" value="Unassembled WGS sequence"/>
</dbReference>
<evidence type="ECO:0000256" key="2">
    <source>
        <dbReference type="SAM" id="MobiDB-lite"/>
    </source>
</evidence>
<gene>
    <name evidence="3" type="ORF">CR194_09130</name>
</gene>
<dbReference type="AlphaFoldDB" id="A0A323TV22"/>
<dbReference type="EMBL" id="PDOD01000002">
    <property type="protein sequence ID" value="PYZ93345.1"/>
    <property type="molecule type" value="Genomic_DNA"/>
</dbReference>
<reference evidence="3 4" key="1">
    <citation type="submission" date="2017-10" db="EMBL/GenBank/DDBJ databases">
        <title>Bacillus sp. nov., a halophilic bacterium isolated from a Keqin Lake.</title>
        <authorList>
            <person name="Wang H."/>
        </authorList>
    </citation>
    <scope>NUCLEOTIDE SEQUENCE [LARGE SCALE GENOMIC DNA]</scope>
    <source>
        <strain evidence="3 4">KQ-12</strain>
    </source>
</reference>
<keyword evidence="4" id="KW-1185">Reference proteome</keyword>
<feature type="compositionally biased region" description="Low complexity" evidence="2">
    <location>
        <begin position="46"/>
        <end position="65"/>
    </location>
</feature>
<dbReference type="InterPro" id="IPR038404">
    <property type="entry name" value="TRAP_DctP_sf"/>
</dbReference>
<proteinExistence type="predicted"/>
<feature type="region of interest" description="Disordered" evidence="2">
    <location>
        <begin position="42"/>
        <end position="79"/>
    </location>
</feature>
<comment type="caution">
    <text evidence="3">The sequence shown here is derived from an EMBL/GenBank/DDBJ whole genome shotgun (WGS) entry which is preliminary data.</text>
</comment>
<dbReference type="Pfam" id="PF03480">
    <property type="entry name" value="DctP"/>
    <property type="match status" value="1"/>
</dbReference>
<evidence type="ECO:0008006" key="5">
    <source>
        <dbReference type="Google" id="ProtNLM"/>
    </source>
</evidence>
<dbReference type="NCBIfam" id="NF037995">
    <property type="entry name" value="TRAP_S1"/>
    <property type="match status" value="1"/>
</dbReference>
<evidence type="ECO:0000256" key="1">
    <source>
        <dbReference type="ARBA" id="ARBA00022729"/>
    </source>
</evidence>
<sequence>MYLLKGGNLIMGRFMKESKWATLMVIGVLFVLLLSACGGNEDEANGSENSNDGNENVAAENANNENENENENANEPANDGETYTLSVVLSLDEDNPQMLSFPIFTEIVEAESDGRIQIDYVGGPEAIPPFTQGEAVQNGTVDMGWVAGSYYADVVPEVLGLSFSQLEYEEEVERGSIEYISRFHEEKMNTKAIGRAGKGNFALHVGKDIEVNSTADFEGLDIRGTANYVPVIEAVGANAIALEAGEIYSSLERGLIDGYAWTNYALPELGAQEITGSQIMPYFNEADQMILANLDVWNDLPEDLQEIITNAAIDAYLESRDMVEEILAEERIEMEEAGVQYVELEDADRFEELVEENSWAWLAERVDNIEEMEEYFKQ</sequence>
<protein>
    <recommendedName>
        <fullName evidence="5">C4-dicarboxylate ABC transporter substrate-binding protein</fullName>
    </recommendedName>
</protein>